<evidence type="ECO:0000256" key="2">
    <source>
        <dbReference type="SAM" id="MobiDB-lite"/>
    </source>
</evidence>
<evidence type="ECO:0000256" key="1">
    <source>
        <dbReference type="ARBA" id="ARBA00022801"/>
    </source>
</evidence>
<dbReference type="PANTHER" id="PTHR42776">
    <property type="entry name" value="SERINE PEPTIDASE S9 FAMILY MEMBER"/>
    <property type="match status" value="1"/>
</dbReference>
<dbReference type="GO" id="GO:0004177">
    <property type="term" value="F:aminopeptidase activity"/>
    <property type="evidence" value="ECO:0007669"/>
    <property type="project" value="UniProtKB-KW"/>
</dbReference>
<dbReference type="SUPFAM" id="SSF53474">
    <property type="entry name" value="alpha/beta-Hydrolases"/>
    <property type="match status" value="1"/>
</dbReference>
<feature type="region of interest" description="Disordered" evidence="2">
    <location>
        <begin position="189"/>
        <end position="215"/>
    </location>
</feature>
<organism evidence="4 5">
    <name type="scientific">Halovenus aranensis</name>
    <dbReference type="NCBI Taxonomy" id="890420"/>
    <lineage>
        <taxon>Archaea</taxon>
        <taxon>Methanobacteriati</taxon>
        <taxon>Methanobacteriota</taxon>
        <taxon>Stenosarchaea group</taxon>
        <taxon>Halobacteria</taxon>
        <taxon>Halobacteriales</taxon>
        <taxon>Haloarculaceae</taxon>
        <taxon>Halovenus</taxon>
    </lineage>
</organism>
<name>A0A1G8Z330_9EURY</name>
<keyword evidence="4" id="KW-0031">Aminopeptidase</keyword>
<dbReference type="Gene3D" id="3.40.50.1820">
    <property type="entry name" value="alpha/beta hydrolase"/>
    <property type="match status" value="1"/>
</dbReference>
<dbReference type="InterPro" id="IPR011042">
    <property type="entry name" value="6-blade_b-propeller_TolB-like"/>
</dbReference>
<dbReference type="OrthoDB" id="25019at2157"/>
<reference evidence="4 5" key="1">
    <citation type="submission" date="2016-10" db="EMBL/GenBank/DDBJ databases">
        <authorList>
            <person name="de Groot N.N."/>
        </authorList>
    </citation>
    <scope>NUCLEOTIDE SEQUENCE [LARGE SCALE GENOMIC DNA]</scope>
    <source>
        <strain evidence="4 5">IBRC-M10015</strain>
    </source>
</reference>
<dbReference type="AlphaFoldDB" id="A0A1G8Z330"/>
<keyword evidence="1" id="KW-0378">Hydrolase</keyword>
<dbReference type="STRING" id="890420.SAMN05216226_11734"/>
<accession>A0A1G8Z330</accession>
<evidence type="ECO:0000313" key="4">
    <source>
        <dbReference type="EMBL" id="SDK08650.1"/>
    </source>
</evidence>
<keyword evidence="4" id="KW-0645">Protease</keyword>
<dbReference type="GO" id="GO:0006508">
    <property type="term" value="P:proteolysis"/>
    <property type="evidence" value="ECO:0007669"/>
    <property type="project" value="InterPro"/>
</dbReference>
<dbReference type="EMBL" id="FNFC01000017">
    <property type="protein sequence ID" value="SDK08650.1"/>
    <property type="molecule type" value="Genomic_DNA"/>
</dbReference>
<gene>
    <name evidence="4" type="ORF">SAMN05216226_11734</name>
</gene>
<dbReference type="InterPro" id="IPR029058">
    <property type="entry name" value="AB_hydrolase_fold"/>
</dbReference>
<dbReference type="PANTHER" id="PTHR42776:SF27">
    <property type="entry name" value="DIPEPTIDYL PEPTIDASE FAMILY MEMBER 6"/>
    <property type="match status" value="1"/>
</dbReference>
<dbReference type="SUPFAM" id="SSF69304">
    <property type="entry name" value="Tricorn protease N-terminal domain"/>
    <property type="match status" value="1"/>
</dbReference>
<proteinExistence type="predicted"/>
<dbReference type="InterPro" id="IPR001375">
    <property type="entry name" value="Peptidase_S9_cat"/>
</dbReference>
<keyword evidence="5" id="KW-1185">Reference proteome</keyword>
<evidence type="ECO:0000259" key="3">
    <source>
        <dbReference type="Pfam" id="PF00326"/>
    </source>
</evidence>
<dbReference type="SUPFAM" id="SSF82171">
    <property type="entry name" value="DPP6 N-terminal domain-like"/>
    <property type="match status" value="1"/>
</dbReference>
<sequence length="632" mass="70053">MSGAEVTEELLEELAALPTLAHPTTSSDGDEIAFYYDITGRNELHVLDVETGEGSQWSDGEVPRNARWPVDWAADGNAVYFHLDDDGNEQNDIYRLSRDGEAEPVIEMEGQVTLSDVGEDGETLIVGSSRDGQMNLYRHDLPSGETTKITDYERAVGGAILSQDCERVAYSTNESDDFDNRDVYVANADGSDPRNLEIGDTGAESSPADWGPDGERLLVSDNSTDLGRLGVYELESDDITWLGDGEYEESPSAFMPDGERVIGVRLRDAETVPIVYDLETGDVEEFDLPDGVAGFGGENAILDENRVILTHTTPTRRSELLVYDLSTHESETLVEAEYGPFDPEDFADAEYFTVESDGVPETDQAAIDHAPYDELEIGALLYDSGQRPSPLIVNPHGGPRSADLKNFDLYTQVLVSLGFSVLKVNYRGSIGKGREFVEELYDDWGGAEQGDVVIAAEHVLDKYDWLDDDQVVVFGGSYGGYSAYWQMVQYPDFYEAGIAWIGLTDLEDMYENTMPHFKTELMEKYLGTPEENPDLYEERSPVNYVENLDAPIFLIHGVNDRRVPVSQARIFSEALDEHGFEQGEDGDYEYKELGEEGHASSDQAQKLRAFQAFAGFLDRRVGTEPKAIVGDD</sequence>
<evidence type="ECO:0000313" key="5">
    <source>
        <dbReference type="Proteomes" id="UP000198856"/>
    </source>
</evidence>
<feature type="domain" description="Peptidase S9 prolyl oligopeptidase catalytic" evidence="3">
    <location>
        <begin position="406"/>
        <end position="622"/>
    </location>
</feature>
<dbReference type="Pfam" id="PF00326">
    <property type="entry name" value="Peptidase_S9"/>
    <property type="match status" value="1"/>
</dbReference>
<dbReference type="Proteomes" id="UP000198856">
    <property type="component" value="Unassembled WGS sequence"/>
</dbReference>
<dbReference type="Gene3D" id="2.120.10.30">
    <property type="entry name" value="TolB, C-terminal domain"/>
    <property type="match status" value="2"/>
</dbReference>
<protein>
    <submittedName>
        <fullName evidence="4">Dipeptidyl aminopeptidase/acylaminoacyl peptidase</fullName>
    </submittedName>
</protein>
<dbReference type="RefSeq" id="WP_092704435.1">
    <property type="nucleotide sequence ID" value="NZ_FNFC01000017.1"/>
</dbReference>
<dbReference type="GO" id="GO:0004252">
    <property type="term" value="F:serine-type endopeptidase activity"/>
    <property type="evidence" value="ECO:0007669"/>
    <property type="project" value="TreeGrafter"/>
</dbReference>